<accession>A0ABW3DBW6</accession>
<feature type="transmembrane region" description="Helical" evidence="1">
    <location>
        <begin position="48"/>
        <end position="66"/>
    </location>
</feature>
<dbReference type="Proteomes" id="UP001597120">
    <property type="component" value="Unassembled WGS sequence"/>
</dbReference>
<evidence type="ECO:0000313" key="3">
    <source>
        <dbReference type="EMBL" id="MFD0870700.1"/>
    </source>
</evidence>
<proteinExistence type="predicted"/>
<reference evidence="4" key="1">
    <citation type="journal article" date="2019" name="Int. J. Syst. Evol. Microbiol.">
        <title>The Global Catalogue of Microorganisms (GCM) 10K type strain sequencing project: providing services to taxonomists for standard genome sequencing and annotation.</title>
        <authorList>
            <consortium name="The Broad Institute Genomics Platform"/>
            <consortium name="The Broad Institute Genome Sequencing Center for Infectious Disease"/>
            <person name="Wu L."/>
            <person name="Ma J."/>
        </authorList>
    </citation>
    <scope>NUCLEOTIDE SEQUENCE [LARGE SCALE GENOMIC DNA]</scope>
    <source>
        <strain evidence="4">CCUG 57263</strain>
    </source>
</reference>
<gene>
    <name evidence="3" type="ORF">ACFQ03_16215</name>
</gene>
<evidence type="ECO:0000256" key="1">
    <source>
        <dbReference type="SAM" id="Phobius"/>
    </source>
</evidence>
<keyword evidence="1" id="KW-0472">Membrane</keyword>
<keyword evidence="4" id="KW-1185">Reference proteome</keyword>
<keyword evidence="1" id="KW-0812">Transmembrane</keyword>
<evidence type="ECO:0000313" key="4">
    <source>
        <dbReference type="Proteomes" id="UP001597120"/>
    </source>
</evidence>
<keyword evidence="1" id="KW-1133">Transmembrane helix</keyword>
<dbReference type="RefSeq" id="WP_379289411.1">
    <property type="nucleotide sequence ID" value="NZ_JBHTIU010000054.1"/>
</dbReference>
<comment type="caution">
    <text evidence="3">The sequence shown here is derived from an EMBL/GenBank/DDBJ whole genome shotgun (WGS) entry which is preliminary data.</text>
</comment>
<evidence type="ECO:0000259" key="2">
    <source>
        <dbReference type="Pfam" id="PF13786"/>
    </source>
</evidence>
<organism evidence="3 4">
    <name type="scientific">Paenibacillus residui</name>
    <dbReference type="NCBI Taxonomy" id="629724"/>
    <lineage>
        <taxon>Bacteria</taxon>
        <taxon>Bacillati</taxon>
        <taxon>Bacillota</taxon>
        <taxon>Bacilli</taxon>
        <taxon>Bacillales</taxon>
        <taxon>Paenibacillaceae</taxon>
        <taxon>Paenibacillus</taxon>
    </lineage>
</organism>
<sequence>MSNIEDRLLEEKVRLNELSAPEELEARLRKALNTAVSRRKAKWKAKRSWTIAAAVLAIMLFAGNQYHALAYYGRMLLGFDKAVYDTLSELDKQEKGQALNERFQLEDGTMLTINGLMSDENQFILYYTLSNPDGLRSYDGFDPIGIKGFQTDSSNIKGGATSGPTGGVTETKGYLAFDPVSPLAKKLTLTYWYKLPESDQRQVGQVTFPYRPDEAMPTKIKQSVNVTVNDQKITIGTITATPTMTLIEGTLAVENDQLKQAVLNGIDLIANGDSVPIFSSAWQYTTGAFSMKFDALPENLHSLQLILKKTGETVQIPVN</sequence>
<protein>
    <submittedName>
        <fullName evidence="3">DUF4179 domain-containing protein</fullName>
    </submittedName>
</protein>
<dbReference type="EMBL" id="JBHTIU010000054">
    <property type="protein sequence ID" value="MFD0870700.1"/>
    <property type="molecule type" value="Genomic_DNA"/>
</dbReference>
<feature type="domain" description="DUF4179" evidence="2">
    <location>
        <begin position="43"/>
        <end position="130"/>
    </location>
</feature>
<dbReference type="Pfam" id="PF13786">
    <property type="entry name" value="DUF4179"/>
    <property type="match status" value="1"/>
</dbReference>
<name>A0ABW3DBW6_9BACL</name>
<dbReference type="InterPro" id="IPR025436">
    <property type="entry name" value="DUF4179"/>
</dbReference>